<accession>A8IJF5</accession>
<evidence type="ECO:0000313" key="2">
    <source>
        <dbReference type="EMBL" id="BAF86295.1"/>
    </source>
</evidence>
<feature type="chain" id="PRO_5002721113" description="LTXXQ motif family protein" evidence="1">
    <location>
        <begin position="27"/>
        <end position="177"/>
    </location>
</feature>
<evidence type="ECO:0000256" key="1">
    <source>
        <dbReference type="SAM" id="SignalP"/>
    </source>
</evidence>
<organism evidence="2 3">
    <name type="scientific">Azorhizobium caulinodans (strain ATCC 43989 / DSM 5975 / JCM 20966 / LMG 6465 / NBRC 14845 / NCIMB 13405 / ORS 571)</name>
    <dbReference type="NCBI Taxonomy" id="438753"/>
    <lineage>
        <taxon>Bacteria</taxon>
        <taxon>Pseudomonadati</taxon>
        <taxon>Pseudomonadota</taxon>
        <taxon>Alphaproteobacteria</taxon>
        <taxon>Hyphomicrobiales</taxon>
        <taxon>Xanthobacteraceae</taxon>
        <taxon>Azorhizobium</taxon>
    </lineage>
</organism>
<reference evidence="2 3" key="1">
    <citation type="journal article" date="2007" name="Appl. Environ. Microbiol.">
        <title>Rhizobial factors required for stem nodule maturation and maintenance in Sesbania rostrata-Azorhizobium caulinodans ORS571 symbiosis.</title>
        <authorList>
            <person name="Suzuki S."/>
            <person name="Aono T."/>
            <person name="Lee KB."/>
            <person name="Suzuki T."/>
            <person name="Liu CT."/>
            <person name="Miwa H."/>
            <person name="Wakao S."/>
            <person name="Iki T."/>
            <person name="Oyaizu H."/>
        </authorList>
    </citation>
    <scope>NUCLEOTIDE SEQUENCE [LARGE SCALE GENOMIC DNA]</scope>
    <source>
        <strain evidence="3">ATCC 43989 / DSM 5975 / JCM 20966 / LMG 6465 / NBRC 14845 / NCIMB 13405 / ORS 571</strain>
    </source>
</reference>
<keyword evidence="1" id="KW-0732">Signal</keyword>
<reference evidence="2 3" key="6">
    <citation type="journal article" date="2011" name="Appl. Environ. Microbiol.">
        <title>Involvement of the azorhizobial chromosome partition gene (parA) in the onset of bacteroid differentiation during Sesbania rostrata stem nodule development.</title>
        <authorList>
            <person name="Liu CT."/>
            <person name="Lee KB."/>
            <person name="Wang YS."/>
            <person name="Peng MH."/>
            <person name="Lee KT."/>
            <person name="Suzuki S."/>
            <person name="Suzuki T."/>
            <person name="Oyaizu H."/>
        </authorList>
    </citation>
    <scope>NUCLEOTIDE SEQUENCE [LARGE SCALE GENOMIC DNA]</scope>
    <source>
        <strain evidence="3">ATCC 43989 / DSM 5975 / JCM 20966 / LMG 6465 / NBRC 14845 / NCIMB 13405 / ORS 571</strain>
    </source>
</reference>
<name>A8IJF5_AZOC5</name>
<dbReference type="HOGENOM" id="CLU_105365_1_0_5"/>
<dbReference type="STRING" id="438753.AZC_0297"/>
<feature type="signal peptide" evidence="1">
    <location>
        <begin position="1"/>
        <end position="26"/>
    </location>
</feature>
<proteinExistence type="predicted"/>
<evidence type="ECO:0008006" key="4">
    <source>
        <dbReference type="Google" id="ProtNLM"/>
    </source>
</evidence>
<protein>
    <recommendedName>
        <fullName evidence="4">LTXXQ motif family protein</fullName>
    </recommendedName>
</protein>
<dbReference type="EMBL" id="AP009384">
    <property type="protein sequence ID" value="BAF86295.1"/>
    <property type="molecule type" value="Genomic_DNA"/>
</dbReference>
<dbReference type="AlphaFoldDB" id="A8IJF5"/>
<dbReference type="InterPro" id="IPR012899">
    <property type="entry name" value="LTXXQ"/>
</dbReference>
<reference evidence="2 3" key="4">
    <citation type="journal article" date="2009" name="Appl. Environ. Microbiol.">
        <title>Comparative genome-wide transcriptional profiling of Azorhizobium caulinodans ORS571 grown under free-living and symbiotic conditions.</title>
        <authorList>
            <person name="Tsukada S."/>
            <person name="Aono T."/>
            <person name="Akiba N."/>
            <person name="Lee KB."/>
            <person name="Liu CT."/>
            <person name="Toyazaki H."/>
            <person name="Oyaizu H."/>
        </authorList>
    </citation>
    <scope>NUCLEOTIDE SEQUENCE [LARGE SCALE GENOMIC DNA]</scope>
    <source>
        <strain evidence="3">ATCC 43989 / DSM 5975 / JCM 20966 / LMG 6465 / NBRC 14845 / NCIMB 13405 / ORS 571</strain>
    </source>
</reference>
<dbReference type="KEGG" id="azc:AZC_0297"/>
<evidence type="ECO:0000313" key="3">
    <source>
        <dbReference type="Proteomes" id="UP000000270"/>
    </source>
</evidence>
<dbReference type="Proteomes" id="UP000000270">
    <property type="component" value="Chromosome"/>
</dbReference>
<sequence>MPRLVTHLISATVLGAILASGPAAFAQPAAPQTPAAAPAPAPAIIVTEAYSEADARAVLNARLAALKAVIELTPEQEKLWPPLEAAIRDISKNAVARRKQMETAQPPKDFLGVLDQIGTAEEIRGRELKRFVEAARPFVASLTEAQKRRIPPFLGLQDTGGAHQPAGTLWLFEEEAG</sequence>
<keyword evidence="3" id="KW-1185">Reference proteome</keyword>
<gene>
    <name evidence="2" type="ordered locus">AZC_0297</name>
</gene>
<dbReference type="Pfam" id="PF07813">
    <property type="entry name" value="LTXXQ"/>
    <property type="match status" value="1"/>
</dbReference>
<reference evidence="3" key="2">
    <citation type="submission" date="2007-04" db="EMBL/GenBank/DDBJ databases">
        <title>Complete genome sequence of the nitrogen-fixing bacterium Azorhizobium caulinodans ORS571.</title>
        <authorList>
            <person name="Lee K.B."/>
            <person name="Backer P.D."/>
            <person name="Aono T."/>
            <person name="Liu C.T."/>
            <person name="Suzuki S."/>
            <person name="Suzuki T."/>
            <person name="Kaneko T."/>
            <person name="Yamada M."/>
            <person name="Tabata S."/>
            <person name="Kupfer D.M."/>
            <person name="Najar F.Z."/>
            <person name="Wiley G.B."/>
            <person name="Roe B."/>
            <person name="Binnewies T."/>
            <person name="Ussery D."/>
            <person name="Vereecke D."/>
            <person name="Gevers D."/>
            <person name="Holsters M."/>
            <person name="Oyaizu H."/>
        </authorList>
    </citation>
    <scope>NUCLEOTIDE SEQUENCE [LARGE SCALE GENOMIC DNA]</scope>
    <source>
        <strain evidence="3">ATCC 43989 / DSM 5975 / JCM 20966 / LMG 6465 / NBRC 14845 / NCIMB 13405 / ORS 571</strain>
    </source>
</reference>
<dbReference type="RefSeq" id="WP_012168828.1">
    <property type="nucleotide sequence ID" value="NC_009937.1"/>
</dbReference>
<reference evidence="2 3" key="5">
    <citation type="journal article" date="2010" name="Appl. Environ. Microbiol.">
        <title>phrR-like gene praR of Azorhizobium caulinodans ORS571 is essential for symbiosis with Sesbania rostrata and is involved in expression of reb genes.</title>
        <authorList>
            <person name="Akiba N."/>
            <person name="Aono T."/>
            <person name="Toyazaki H."/>
            <person name="Sato S."/>
            <person name="Oyaizu H."/>
        </authorList>
    </citation>
    <scope>NUCLEOTIDE SEQUENCE [LARGE SCALE GENOMIC DNA]</scope>
    <source>
        <strain evidence="3">ATCC 43989 / DSM 5975 / JCM 20966 / LMG 6465 / NBRC 14845 / NCIMB 13405 / ORS 571</strain>
    </source>
</reference>
<dbReference type="GO" id="GO:0042597">
    <property type="term" value="C:periplasmic space"/>
    <property type="evidence" value="ECO:0007669"/>
    <property type="project" value="InterPro"/>
</dbReference>
<dbReference type="eggNOG" id="ENOG50334FE">
    <property type="taxonomic scope" value="Bacteria"/>
</dbReference>
<reference evidence="2 3" key="3">
    <citation type="journal article" date="2008" name="BMC Genomics">
        <title>The genome of the versatile nitrogen fixer Azorhizobium caulinodans ORS571.</title>
        <authorList>
            <person name="Lee KB."/>
            <person name="Backer P.D."/>
            <person name="Aono T."/>
            <person name="Liu CT."/>
            <person name="Suzuki S."/>
            <person name="Suzuki T."/>
            <person name="Kaneko T."/>
            <person name="Yamada M."/>
            <person name="Tabata S."/>
            <person name="Kupfer D.M."/>
            <person name="Najar F.Z."/>
            <person name="Wiley G.B."/>
            <person name="Roe B."/>
            <person name="Binnewies T.T."/>
            <person name="Ussery D.W."/>
            <person name="D'Haeze W."/>
            <person name="Herder J.D."/>
            <person name="Gevers D."/>
            <person name="Vereecke D."/>
            <person name="Holsters M."/>
            <person name="Oyaizu H."/>
        </authorList>
    </citation>
    <scope>NUCLEOTIDE SEQUENCE [LARGE SCALE GENOMIC DNA]</scope>
    <source>
        <strain evidence="3">ATCC 43989 / DSM 5975 / JCM 20966 / LMG 6465 / NBRC 14845 / NCIMB 13405 / ORS 571</strain>
    </source>
</reference>